<keyword evidence="6" id="KW-1133">Transmembrane helix</keyword>
<dbReference type="InterPro" id="IPR013098">
    <property type="entry name" value="Ig_I-set"/>
</dbReference>
<feature type="domain" description="Ig-like" evidence="9">
    <location>
        <begin position="468"/>
        <end position="542"/>
    </location>
</feature>
<dbReference type="Proteomes" id="UP000515129">
    <property type="component" value="Chromosome 50"/>
</dbReference>
<protein>
    <submittedName>
        <fullName evidence="11">Uncharacterized protein LOC113066413</fullName>
    </submittedName>
</protein>
<evidence type="ECO:0000256" key="1">
    <source>
        <dbReference type="ARBA" id="ARBA00004251"/>
    </source>
</evidence>
<comment type="subcellular location">
    <subcellularLocation>
        <location evidence="1">Cell membrane</location>
        <topology evidence="1">Single-pass type I membrane protein</topology>
    </subcellularLocation>
</comment>
<evidence type="ECO:0000256" key="3">
    <source>
        <dbReference type="ARBA" id="ARBA00022729"/>
    </source>
</evidence>
<dbReference type="OrthoDB" id="6244967at2759"/>
<dbReference type="GO" id="GO:0030424">
    <property type="term" value="C:axon"/>
    <property type="evidence" value="ECO:0007669"/>
    <property type="project" value="UniProtKB-ARBA"/>
</dbReference>
<keyword evidence="7" id="KW-1015">Disulfide bond</keyword>
<evidence type="ECO:0000256" key="6">
    <source>
        <dbReference type="ARBA" id="ARBA00022989"/>
    </source>
</evidence>
<dbReference type="InterPro" id="IPR036179">
    <property type="entry name" value="Ig-like_dom_sf"/>
</dbReference>
<dbReference type="Pfam" id="PF07679">
    <property type="entry name" value="I-set"/>
    <property type="match status" value="1"/>
</dbReference>
<accession>A0A6P6MBM1</accession>
<evidence type="ECO:0000256" key="7">
    <source>
        <dbReference type="ARBA" id="ARBA00023157"/>
    </source>
</evidence>
<dbReference type="InterPro" id="IPR007110">
    <property type="entry name" value="Ig-like_dom"/>
</dbReference>
<dbReference type="PROSITE" id="PS50835">
    <property type="entry name" value="IG_LIKE"/>
    <property type="match status" value="2"/>
</dbReference>
<organism evidence="10 11">
    <name type="scientific">Carassius auratus</name>
    <name type="common">Goldfish</name>
    <dbReference type="NCBI Taxonomy" id="7957"/>
    <lineage>
        <taxon>Eukaryota</taxon>
        <taxon>Metazoa</taxon>
        <taxon>Chordata</taxon>
        <taxon>Craniata</taxon>
        <taxon>Vertebrata</taxon>
        <taxon>Euteleostomi</taxon>
        <taxon>Actinopterygii</taxon>
        <taxon>Neopterygii</taxon>
        <taxon>Teleostei</taxon>
        <taxon>Ostariophysi</taxon>
        <taxon>Cypriniformes</taxon>
        <taxon>Cyprinidae</taxon>
        <taxon>Cyprininae</taxon>
        <taxon>Carassius</taxon>
    </lineage>
</organism>
<gene>
    <name evidence="11" type="primary">LOC113066413</name>
</gene>
<reference evidence="11" key="1">
    <citation type="submission" date="2025-08" db="UniProtKB">
        <authorList>
            <consortium name="RefSeq"/>
        </authorList>
    </citation>
    <scope>IDENTIFICATION</scope>
    <source>
        <strain evidence="11">Wakin</strain>
        <tissue evidence="11">Muscle</tissue>
    </source>
</reference>
<evidence type="ECO:0000256" key="8">
    <source>
        <dbReference type="ARBA" id="ARBA00023319"/>
    </source>
</evidence>
<name>A0A6P6MBM1_CARAU</name>
<dbReference type="InterPro" id="IPR003599">
    <property type="entry name" value="Ig_sub"/>
</dbReference>
<dbReference type="InterPro" id="IPR013783">
    <property type="entry name" value="Ig-like_fold"/>
</dbReference>
<keyword evidence="2" id="KW-0812">Transmembrane</keyword>
<dbReference type="KEGG" id="caua:113066413"/>
<dbReference type="RefSeq" id="XP_026094095.1">
    <property type="nucleotide sequence ID" value="XM_026238310.1"/>
</dbReference>
<evidence type="ECO:0000256" key="4">
    <source>
        <dbReference type="ARBA" id="ARBA00022737"/>
    </source>
</evidence>
<dbReference type="InterPro" id="IPR003598">
    <property type="entry name" value="Ig_sub2"/>
</dbReference>
<dbReference type="FunFam" id="2.60.40.10:FF:000114">
    <property type="entry name" value="Neuronal cell adhesion molecule"/>
    <property type="match status" value="1"/>
</dbReference>
<sequence length="576" mass="64267">MSLVLKQGRLTRLQAGGAVIETEKHLNDALDVELQPAVENIVPQPPTITHQSPKDYIIDPRENIFIHCEAKEQKPPHFSWTRNGTHFDIDKDHWTLVMDISGGERTEAYEGIYQCSAHNELGTNVSNSIVLRQSRSPLLSKERVNPIIARKGQSLILHCCPSYSGWTTSDDSLICAKEKTICIADAVTLLKHLEQGGTSHFNVMKAHETLGLDFSRASHFATGVLFQILETLCSSTLHLRMPMLDQSITFHLSLFGNAVVVLKTHAKLDAVAAGLPHSLRAVAAAELAVMASREFVGYSDLTFGSTRSIHDFARAENVTFVYSPMAEASSGTIQRENQTVKNKLAKCCEETGLSWTTILGNRRRKNAGCVQVKAAQRKVAEMFLQKFRQGDNVYSLYSIKIITPMGCPHFSQKQTCVCVRCVCVCVFHENGVLEIHMSHPSNSGKYTCVARNNLGVSEIHVYLKVKEPTRILRPPEYRVVQRNRDVVFECKAKHDLSLVPTMTWLKDDGELPDDERFRVDSDSLTITDVKESDTGMYTCVVNTTLDQDPAWTQLMVLKASPTPTVIYGKHTAHHIP</sequence>
<keyword evidence="3" id="KW-0732">Signal</keyword>
<proteinExistence type="predicted"/>
<keyword evidence="6" id="KW-0472">Membrane</keyword>
<dbReference type="Gene3D" id="2.60.40.10">
    <property type="entry name" value="Immunoglobulins"/>
    <property type="match status" value="3"/>
</dbReference>
<keyword evidence="5" id="KW-0130">Cell adhesion</keyword>
<dbReference type="GeneID" id="113066413"/>
<feature type="domain" description="Ig-like" evidence="9">
    <location>
        <begin position="46"/>
        <end position="126"/>
    </location>
</feature>
<dbReference type="SMART" id="SM00409">
    <property type="entry name" value="IG"/>
    <property type="match status" value="2"/>
</dbReference>
<keyword evidence="4" id="KW-0677">Repeat</keyword>
<dbReference type="AlphaFoldDB" id="A0A6P6MBM1"/>
<evidence type="ECO:0000259" key="9">
    <source>
        <dbReference type="PROSITE" id="PS50835"/>
    </source>
</evidence>
<evidence type="ECO:0000256" key="2">
    <source>
        <dbReference type="ARBA" id="ARBA00022692"/>
    </source>
</evidence>
<keyword evidence="8" id="KW-0393">Immunoglobulin domain</keyword>
<evidence type="ECO:0000313" key="11">
    <source>
        <dbReference type="RefSeq" id="XP_026094095.1"/>
    </source>
</evidence>
<dbReference type="FunFam" id="2.60.40.10:FF:000238">
    <property type="entry name" value="Neuronal cell adhesion molecule"/>
    <property type="match status" value="1"/>
</dbReference>
<dbReference type="PANTHER" id="PTHR12231">
    <property type="entry name" value="CTX-RELATED TYPE I TRANSMEMBRANE PROTEIN"/>
    <property type="match status" value="1"/>
</dbReference>
<dbReference type="SUPFAM" id="SSF48726">
    <property type="entry name" value="Immunoglobulin"/>
    <property type="match status" value="3"/>
</dbReference>
<dbReference type="GO" id="GO:0005886">
    <property type="term" value="C:plasma membrane"/>
    <property type="evidence" value="ECO:0007669"/>
    <property type="project" value="UniProtKB-SubCell"/>
</dbReference>
<dbReference type="PANTHER" id="PTHR12231:SF253">
    <property type="entry name" value="DPR-INTERACTING PROTEIN ETA, ISOFORM B-RELATED"/>
    <property type="match status" value="1"/>
</dbReference>
<keyword evidence="10" id="KW-1185">Reference proteome</keyword>
<dbReference type="SMART" id="SM00408">
    <property type="entry name" value="IGc2"/>
    <property type="match status" value="2"/>
</dbReference>
<dbReference type="GO" id="GO:0007155">
    <property type="term" value="P:cell adhesion"/>
    <property type="evidence" value="ECO:0007669"/>
    <property type="project" value="UniProtKB-KW"/>
</dbReference>
<dbReference type="Pfam" id="PF13927">
    <property type="entry name" value="Ig_3"/>
    <property type="match status" value="1"/>
</dbReference>
<evidence type="ECO:0000256" key="5">
    <source>
        <dbReference type="ARBA" id="ARBA00022889"/>
    </source>
</evidence>
<evidence type="ECO:0000313" key="10">
    <source>
        <dbReference type="Proteomes" id="UP000515129"/>
    </source>
</evidence>
<dbReference type="InterPro" id="IPR051170">
    <property type="entry name" value="Neural/epithelial_adhesion"/>
</dbReference>